<dbReference type="Proteomes" id="UP000242869">
    <property type="component" value="Unassembled WGS sequence"/>
</dbReference>
<proteinExistence type="inferred from homology"/>
<reference evidence="5" key="1">
    <citation type="submission" date="2016-10" db="EMBL/GenBank/DDBJ databases">
        <authorList>
            <person name="Varghese N."/>
            <person name="Submissions S."/>
        </authorList>
    </citation>
    <scope>NUCLEOTIDE SEQUENCE [LARGE SCALE GENOMIC DNA]</scope>
    <source>
        <strain evidence="5">DSM 6150</strain>
    </source>
</reference>
<evidence type="ECO:0000256" key="1">
    <source>
        <dbReference type="ARBA" id="ARBA00006252"/>
    </source>
</evidence>
<dbReference type="GO" id="GO:0005829">
    <property type="term" value="C:cytosol"/>
    <property type="evidence" value="ECO:0007669"/>
    <property type="project" value="TreeGrafter"/>
</dbReference>
<accession>A0A1I5A4J4</accession>
<comment type="similarity">
    <text evidence="1">Belongs to the NAD(P)H dehydrogenase (quinone) family.</text>
</comment>
<dbReference type="EMBL" id="FOVE01000012">
    <property type="protein sequence ID" value="SFN57362.1"/>
    <property type="molecule type" value="Genomic_DNA"/>
</dbReference>
<dbReference type="AlphaFoldDB" id="A0A1I5A4J4"/>
<dbReference type="InterPro" id="IPR029039">
    <property type="entry name" value="Flavoprotein-like_sf"/>
</dbReference>
<dbReference type="PANTHER" id="PTHR10204">
    <property type="entry name" value="NAD P H OXIDOREDUCTASE-RELATED"/>
    <property type="match status" value="1"/>
</dbReference>
<feature type="domain" description="Flavodoxin-like fold" evidence="3">
    <location>
        <begin position="1"/>
        <end position="182"/>
    </location>
</feature>
<dbReference type="Gene3D" id="3.40.50.360">
    <property type="match status" value="1"/>
</dbReference>
<dbReference type="PANTHER" id="PTHR10204:SF34">
    <property type="entry name" value="NAD(P)H DEHYDROGENASE [QUINONE] 1 ISOFORM 1"/>
    <property type="match status" value="1"/>
</dbReference>
<sequence>MNILIVLAHPKTGSFNHALANSIRDVLQARGDQVTLRDLYAENFDPVMTPEELERDNVAPPVIREHADAVLAADGIVIVHPNWRSQPPAILKGWIDRVLRAGEAFRFVVDENGKGKVVGMLKARAALVINTSNTPEEVERAVYGDPLETLWKNCTWSFCGIPKVERRNFNPVIVSTPETRQAWLEEAATLALEAFV</sequence>
<keyword evidence="5" id="KW-1185">Reference proteome</keyword>
<evidence type="ECO:0000313" key="4">
    <source>
        <dbReference type="EMBL" id="SFN57362.1"/>
    </source>
</evidence>
<dbReference type="SUPFAM" id="SSF52218">
    <property type="entry name" value="Flavoproteins"/>
    <property type="match status" value="1"/>
</dbReference>
<evidence type="ECO:0000259" key="3">
    <source>
        <dbReference type="Pfam" id="PF02525"/>
    </source>
</evidence>
<gene>
    <name evidence="4" type="ORF">SAMN05660284_01802</name>
</gene>
<protein>
    <submittedName>
        <fullName evidence="4">NADPH-quinone reductase (Modulator of drug activity B)</fullName>
    </submittedName>
</protein>
<organism evidence="4 5">
    <name type="scientific">Formivibrio citricus</name>
    <dbReference type="NCBI Taxonomy" id="83765"/>
    <lineage>
        <taxon>Bacteria</taxon>
        <taxon>Pseudomonadati</taxon>
        <taxon>Pseudomonadota</taxon>
        <taxon>Betaproteobacteria</taxon>
        <taxon>Neisseriales</taxon>
        <taxon>Chitinibacteraceae</taxon>
        <taxon>Formivibrio</taxon>
    </lineage>
</organism>
<dbReference type="Pfam" id="PF02525">
    <property type="entry name" value="Flavodoxin_2"/>
    <property type="match status" value="1"/>
</dbReference>
<dbReference type="STRING" id="83765.SAMN05660284_01802"/>
<name>A0A1I5A4J4_9NEIS</name>
<evidence type="ECO:0000256" key="2">
    <source>
        <dbReference type="ARBA" id="ARBA00023002"/>
    </source>
</evidence>
<dbReference type="GO" id="GO:0003955">
    <property type="term" value="F:NAD(P)H dehydrogenase (quinone) activity"/>
    <property type="evidence" value="ECO:0007669"/>
    <property type="project" value="TreeGrafter"/>
</dbReference>
<dbReference type="RefSeq" id="WP_091194833.1">
    <property type="nucleotide sequence ID" value="NZ_FOVE01000012.1"/>
</dbReference>
<dbReference type="InterPro" id="IPR003680">
    <property type="entry name" value="Flavodoxin_fold"/>
</dbReference>
<keyword evidence="2" id="KW-0560">Oxidoreductase</keyword>
<evidence type="ECO:0000313" key="5">
    <source>
        <dbReference type="Proteomes" id="UP000242869"/>
    </source>
</evidence>
<dbReference type="InterPro" id="IPR051545">
    <property type="entry name" value="NAD(P)H_dehydrogenase_qn"/>
</dbReference>
<dbReference type="OrthoDB" id="9798454at2"/>